<feature type="compositionally biased region" description="Basic and acidic residues" evidence="10">
    <location>
        <begin position="1"/>
        <end position="18"/>
    </location>
</feature>
<evidence type="ECO:0000256" key="4">
    <source>
        <dbReference type="ARBA" id="ARBA00016507"/>
    </source>
</evidence>
<evidence type="ECO:0000313" key="12">
    <source>
        <dbReference type="EMBL" id="RDL43658.1"/>
    </source>
</evidence>
<dbReference type="InterPro" id="IPR018035">
    <property type="entry name" value="Flagellar_FliH/T3SS_HrpE"/>
</dbReference>
<evidence type="ECO:0000256" key="8">
    <source>
        <dbReference type="ARBA" id="ARBA00022927"/>
    </source>
</evidence>
<comment type="caution">
    <text evidence="12">The sequence shown here is derived from an EMBL/GenBank/DDBJ whole genome shotgun (WGS) entry which is preliminary data.</text>
</comment>
<dbReference type="PANTHER" id="PTHR34982">
    <property type="entry name" value="YOP PROTEINS TRANSLOCATION PROTEIN L"/>
    <property type="match status" value="1"/>
</dbReference>
<dbReference type="Proteomes" id="UP000254326">
    <property type="component" value="Unassembled WGS sequence"/>
</dbReference>
<sequence>MSDETPKERKLTAYERWELPNLESKQSDLPRKQASGLVIKSEEAIEVSDDIDEEELVYEPLTAQQLDEIRSAAYEEGFTQGQEEGFQKGYDEGLVKGQEDGYLEGLDKGQEQGRSEAQAQGIELAQTQLAELEQLLNAVVKEFEQPLEASRTAMESLLNTTIKRLVEHVLKRELNADNESFLAAALEKVLSQLGDHEGRATLLLHSSTLEAAQALAEDTRLQIKIKTDDTLIAGGFILDSQGFYVDGSVESRLNEILKSLDQAEH</sequence>
<dbReference type="GO" id="GO:0044781">
    <property type="term" value="P:bacterial-type flagellum organization"/>
    <property type="evidence" value="ECO:0007669"/>
    <property type="project" value="UniProtKB-KW"/>
</dbReference>
<keyword evidence="5" id="KW-0813">Transport</keyword>
<dbReference type="InterPro" id="IPR051472">
    <property type="entry name" value="T3SS_Stator/FliH"/>
</dbReference>
<evidence type="ECO:0000313" key="13">
    <source>
        <dbReference type="Proteomes" id="UP000254326"/>
    </source>
</evidence>
<dbReference type="PANTHER" id="PTHR34982:SF1">
    <property type="entry name" value="FLAGELLAR ASSEMBLY PROTEIN FLIH"/>
    <property type="match status" value="1"/>
</dbReference>
<accession>A0A370U7F9</accession>
<keyword evidence="12" id="KW-0966">Cell projection</keyword>
<proteinExistence type="inferred from homology"/>
<dbReference type="AlphaFoldDB" id="A0A370U7F9"/>
<dbReference type="RefSeq" id="WP_115468576.1">
    <property type="nucleotide sequence ID" value="NZ_QKRA01000006.1"/>
</dbReference>
<dbReference type="GO" id="GO:0015031">
    <property type="term" value="P:protein transport"/>
    <property type="evidence" value="ECO:0007669"/>
    <property type="project" value="UniProtKB-KW"/>
</dbReference>
<keyword evidence="12" id="KW-0969">Cilium</keyword>
<evidence type="ECO:0000256" key="3">
    <source>
        <dbReference type="ARBA" id="ARBA00006602"/>
    </source>
</evidence>
<dbReference type="GO" id="GO:0003774">
    <property type="term" value="F:cytoskeletal motor activity"/>
    <property type="evidence" value="ECO:0007669"/>
    <property type="project" value="InterPro"/>
</dbReference>
<keyword evidence="8" id="KW-0653">Protein transport</keyword>
<protein>
    <recommendedName>
        <fullName evidence="4">Flagellar assembly protein FliH</fullName>
    </recommendedName>
</protein>
<evidence type="ECO:0000256" key="7">
    <source>
        <dbReference type="ARBA" id="ARBA00022795"/>
    </source>
</evidence>
<reference evidence="12 13" key="1">
    <citation type="submission" date="2018-06" db="EMBL/GenBank/DDBJ databases">
        <title>Marinomonas sp. YLB-05 draft genome sequence.</title>
        <authorList>
            <person name="Yu L."/>
            <person name="Tang X."/>
        </authorList>
    </citation>
    <scope>NUCLEOTIDE SEQUENCE [LARGE SCALE GENOMIC DNA]</scope>
    <source>
        <strain evidence="12 13">YLB-05</strain>
    </source>
</reference>
<dbReference type="Pfam" id="PF02108">
    <property type="entry name" value="FliH"/>
    <property type="match status" value="1"/>
</dbReference>
<dbReference type="OrthoDB" id="6415116at2"/>
<comment type="subcellular location">
    <subcellularLocation>
        <location evidence="2">Cytoplasm</location>
    </subcellularLocation>
</comment>
<evidence type="ECO:0000256" key="2">
    <source>
        <dbReference type="ARBA" id="ARBA00004496"/>
    </source>
</evidence>
<dbReference type="InterPro" id="IPR000563">
    <property type="entry name" value="Flag_FliH"/>
</dbReference>
<keyword evidence="9" id="KW-1006">Bacterial flagellum protein export</keyword>
<feature type="domain" description="Flagellar assembly protein FliH/Type III secretion system HrpE" evidence="11">
    <location>
        <begin position="135"/>
        <end position="256"/>
    </location>
</feature>
<dbReference type="EMBL" id="QKRA01000006">
    <property type="protein sequence ID" value="RDL43658.1"/>
    <property type="molecule type" value="Genomic_DNA"/>
</dbReference>
<evidence type="ECO:0000256" key="9">
    <source>
        <dbReference type="ARBA" id="ARBA00023225"/>
    </source>
</evidence>
<evidence type="ECO:0000256" key="10">
    <source>
        <dbReference type="SAM" id="MobiDB-lite"/>
    </source>
</evidence>
<evidence type="ECO:0000256" key="6">
    <source>
        <dbReference type="ARBA" id="ARBA00022490"/>
    </source>
</evidence>
<feature type="region of interest" description="Disordered" evidence="10">
    <location>
        <begin position="1"/>
        <end position="35"/>
    </location>
</feature>
<keyword evidence="7" id="KW-1005">Bacterial flagellum biogenesis</keyword>
<organism evidence="12 13">
    <name type="scientific">Marinomonas piezotolerans</name>
    <dbReference type="NCBI Taxonomy" id="2213058"/>
    <lineage>
        <taxon>Bacteria</taxon>
        <taxon>Pseudomonadati</taxon>
        <taxon>Pseudomonadota</taxon>
        <taxon>Gammaproteobacteria</taxon>
        <taxon>Oceanospirillales</taxon>
        <taxon>Oceanospirillaceae</taxon>
        <taxon>Marinomonas</taxon>
    </lineage>
</organism>
<evidence type="ECO:0000259" key="11">
    <source>
        <dbReference type="Pfam" id="PF02108"/>
    </source>
</evidence>
<keyword evidence="6" id="KW-0963">Cytoplasm</keyword>
<dbReference type="GO" id="GO:0071973">
    <property type="term" value="P:bacterial-type flagellum-dependent cell motility"/>
    <property type="evidence" value="ECO:0007669"/>
    <property type="project" value="InterPro"/>
</dbReference>
<dbReference type="GO" id="GO:0009288">
    <property type="term" value="C:bacterial-type flagellum"/>
    <property type="evidence" value="ECO:0007669"/>
    <property type="project" value="InterPro"/>
</dbReference>
<evidence type="ECO:0000256" key="1">
    <source>
        <dbReference type="ARBA" id="ARBA00003041"/>
    </source>
</evidence>
<evidence type="ECO:0000256" key="5">
    <source>
        <dbReference type="ARBA" id="ARBA00022448"/>
    </source>
</evidence>
<keyword evidence="13" id="KW-1185">Reference proteome</keyword>
<keyword evidence="12" id="KW-0282">Flagellum</keyword>
<dbReference type="PRINTS" id="PR01003">
    <property type="entry name" value="FLGFLIH"/>
</dbReference>
<comment type="function">
    <text evidence="1">Needed for flagellar regrowth and assembly.</text>
</comment>
<name>A0A370U7F9_9GAMM</name>
<comment type="similarity">
    <text evidence="3">Belongs to the FliH family.</text>
</comment>
<gene>
    <name evidence="12" type="ORF">DN730_13000</name>
</gene>
<dbReference type="GO" id="GO:0005829">
    <property type="term" value="C:cytosol"/>
    <property type="evidence" value="ECO:0007669"/>
    <property type="project" value="TreeGrafter"/>
</dbReference>